<comment type="cofactor">
    <cofactor evidence="3">
        <name>Mg(2+)</name>
        <dbReference type="ChEBI" id="CHEBI:18420"/>
    </cofactor>
</comment>
<dbReference type="PANTHER" id="PTHR14359:SF6">
    <property type="entry name" value="PHOSPHOPANTOTHENOYLCYSTEINE DECARBOXYLASE"/>
    <property type="match status" value="1"/>
</dbReference>
<feature type="binding site" evidence="3">
    <location>
        <position position="287"/>
    </location>
    <ligand>
        <name>CTP</name>
        <dbReference type="ChEBI" id="CHEBI:37563"/>
    </ligand>
</feature>
<dbReference type="GO" id="GO:0004633">
    <property type="term" value="F:phosphopantothenoylcysteine decarboxylase activity"/>
    <property type="evidence" value="ECO:0007669"/>
    <property type="project" value="UniProtKB-UniRule"/>
</dbReference>
<dbReference type="EC" id="4.1.1.36" evidence="3"/>
<dbReference type="GO" id="GO:0071513">
    <property type="term" value="C:phosphopantothenoylcysteine decarboxylase complex"/>
    <property type="evidence" value="ECO:0007669"/>
    <property type="project" value="TreeGrafter"/>
</dbReference>
<reference evidence="8" key="1">
    <citation type="submission" date="2022-01" db="EMBL/GenBank/DDBJ databases">
        <title>STING isolate genome collection.</title>
        <authorList>
            <person name="France M."/>
            <person name="Rutt L."/>
            <person name="Humphrys M."/>
            <person name="Ravel J."/>
        </authorList>
    </citation>
    <scope>NUCLEOTIDE SEQUENCE</scope>
    <source>
        <strain evidence="8">C0081E5</strain>
    </source>
</reference>
<gene>
    <name evidence="3 8" type="primary">coaBC</name>
    <name evidence="7" type="ORF">L2772_01715</name>
    <name evidence="8" type="ORF">L2Z99_01700</name>
</gene>
<dbReference type="InterPro" id="IPR036551">
    <property type="entry name" value="Flavin_trans-like"/>
</dbReference>
<dbReference type="EMBL" id="JAKHPW010000001">
    <property type="protein sequence ID" value="MCZ3621586.1"/>
    <property type="molecule type" value="Genomic_DNA"/>
</dbReference>
<keyword evidence="3 4" id="KW-0285">Flavoprotein</keyword>
<dbReference type="GO" id="GO:0046872">
    <property type="term" value="F:metal ion binding"/>
    <property type="evidence" value="ECO:0007669"/>
    <property type="project" value="UniProtKB-KW"/>
</dbReference>
<feature type="binding site" evidence="3">
    <location>
        <position position="341"/>
    </location>
    <ligand>
        <name>CTP</name>
        <dbReference type="ChEBI" id="CHEBI:37563"/>
    </ligand>
</feature>
<comment type="pathway">
    <text evidence="3 4">Cofactor biosynthesis; coenzyme A biosynthesis; CoA from (R)-pantothenate: step 2/5.</text>
</comment>
<evidence type="ECO:0000313" key="7">
    <source>
        <dbReference type="EMBL" id="MCZ3621586.1"/>
    </source>
</evidence>
<keyword evidence="3" id="KW-0511">Multifunctional enzyme</keyword>
<evidence type="ECO:0000313" key="8">
    <source>
        <dbReference type="EMBL" id="MCZ9677797.1"/>
    </source>
</evidence>
<keyword evidence="1 3" id="KW-0210">Decarboxylase</keyword>
<dbReference type="Proteomes" id="UP001211420">
    <property type="component" value="Unassembled WGS sequence"/>
</dbReference>
<dbReference type="NCBIfam" id="TIGR00521">
    <property type="entry name" value="coaBC_dfp"/>
    <property type="match status" value="1"/>
</dbReference>
<accession>A0AAW5WW67</accession>
<dbReference type="GO" id="GO:0015937">
    <property type="term" value="P:coenzyme A biosynthetic process"/>
    <property type="evidence" value="ECO:0007669"/>
    <property type="project" value="UniProtKB-UniRule"/>
</dbReference>
<dbReference type="HAMAP" id="MF_02225">
    <property type="entry name" value="CoaBC"/>
    <property type="match status" value="1"/>
</dbReference>
<dbReference type="PANTHER" id="PTHR14359">
    <property type="entry name" value="HOMO-OLIGOMERIC FLAVIN CONTAINING CYS DECARBOXYLASE FAMILY"/>
    <property type="match status" value="1"/>
</dbReference>
<dbReference type="AlphaFoldDB" id="A0AAW5WW67"/>
<comment type="pathway">
    <text evidence="3 4">Cofactor biosynthesis; coenzyme A biosynthesis; CoA from (R)-pantothenate: step 3/5.</text>
</comment>
<keyword evidence="3" id="KW-0460">Magnesium</keyword>
<feature type="binding site" evidence="3">
    <location>
        <position position="337"/>
    </location>
    <ligand>
        <name>CTP</name>
        <dbReference type="ChEBI" id="CHEBI:37563"/>
    </ligand>
</feature>
<dbReference type="GO" id="GO:0015941">
    <property type="term" value="P:pantothenate catabolic process"/>
    <property type="evidence" value="ECO:0007669"/>
    <property type="project" value="InterPro"/>
</dbReference>
<evidence type="ECO:0000313" key="9">
    <source>
        <dbReference type="Proteomes" id="UP001211420"/>
    </source>
</evidence>
<dbReference type="EMBL" id="JAKHEY010000001">
    <property type="protein sequence ID" value="MCZ9677797.1"/>
    <property type="molecule type" value="Genomic_DNA"/>
</dbReference>
<dbReference type="Gene3D" id="3.40.50.1950">
    <property type="entry name" value="Flavin prenyltransferase-like"/>
    <property type="match status" value="1"/>
</dbReference>
<evidence type="ECO:0000256" key="4">
    <source>
        <dbReference type="RuleBase" id="RU364078"/>
    </source>
</evidence>
<evidence type="ECO:0000259" key="6">
    <source>
        <dbReference type="Pfam" id="PF04127"/>
    </source>
</evidence>
<dbReference type="Pfam" id="PF04127">
    <property type="entry name" value="DFP"/>
    <property type="match status" value="1"/>
</dbReference>
<evidence type="ECO:0000256" key="3">
    <source>
        <dbReference type="HAMAP-Rule" id="MF_02225"/>
    </source>
</evidence>
<evidence type="ECO:0000259" key="5">
    <source>
        <dbReference type="Pfam" id="PF02441"/>
    </source>
</evidence>
<comment type="similarity">
    <text evidence="3 4">In the C-terminal section; belongs to the PPC synthetase family.</text>
</comment>
<feature type="region of interest" description="Phosphopantothenate--cysteine ligase" evidence="3">
    <location>
        <begin position="187"/>
        <end position="396"/>
    </location>
</feature>
<proteinExistence type="inferred from homology"/>
<dbReference type="InterPro" id="IPR007085">
    <property type="entry name" value="DNA/pantothenate-metab_flavo_C"/>
</dbReference>
<feature type="region of interest" description="Phosphopantothenoylcysteine decarboxylase" evidence="3">
    <location>
        <begin position="1"/>
        <end position="186"/>
    </location>
</feature>
<reference evidence="7 9" key="2">
    <citation type="submission" date="2022-01" db="EMBL/GenBank/DDBJ databases">
        <title>VMRC isolate genome collection.</title>
        <authorList>
            <person name="France M."/>
            <person name="Rutt L."/>
            <person name="Humphrys M."/>
            <person name="Ravel J."/>
        </authorList>
    </citation>
    <scope>NUCLEOTIDE SEQUENCE [LARGE SCALE GENOMIC DNA]</scope>
    <source>
        <strain evidence="7 9">C0172B4</strain>
    </source>
</reference>
<dbReference type="Proteomes" id="UP001211566">
    <property type="component" value="Unassembled WGS sequence"/>
</dbReference>
<dbReference type="GO" id="GO:0004632">
    <property type="term" value="F:phosphopantothenate--cysteine ligase activity"/>
    <property type="evidence" value="ECO:0007669"/>
    <property type="project" value="UniProtKB-UniRule"/>
</dbReference>
<feature type="binding site" evidence="3">
    <location>
        <begin position="305"/>
        <end position="308"/>
    </location>
    <ligand>
        <name>CTP</name>
        <dbReference type="ChEBI" id="CHEBI:37563"/>
    </ligand>
</feature>
<comment type="caution">
    <text evidence="3">Lacks conserved residue(s) required for the propagation of feature annotation.</text>
</comment>
<comment type="function">
    <text evidence="4">Catalyzes two steps in the biosynthesis of coenzyme A. In the first step cysteine is conjugated to 4'-phosphopantothenate to form 4-phosphopantothenoylcysteine, in the latter compound is decarboxylated to form 4'-phosphopantotheine.</text>
</comment>
<feature type="domain" description="DNA/pantothenate metabolism flavoprotein C-terminal" evidence="6">
    <location>
        <begin position="182"/>
        <end position="393"/>
    </location>
</feature>
<protein>
    <recommendedName>
        <fullName evidence="3">Coenzyme A biosynthesis bifunctional protein CoaBC</fullName>
    </recommendedName>
    <alternativeName>
        <fullName evidence="3">DNA/pantothenate metabolism flavoprotein</fullName>
    </alternativeName>
    <alternativeName>
        <fullName evidence="3">Phosphopantothenoylcysteine synthetase/decarboxylase</fullName>
        <shortName evidence="3">PPCS-PPCDC</shortName>
    </alternativeName>
    <domain>
        <recommendedName>
            <fullName evidence="3">Phosphopantothenoylcysteine decarboxylase</fullName>
            <shortName evidence="3">PPC decarboxylase</shortName>
            <shortName evidence="3">PPC-DC</shortName>
            <ecNumber evidence="3">4.1.1.36</ecNumber>
        </recommendedName>
        <alternativeName>
            <fullName evidence="3">CoaC</fullName>
        </alternativeName>
    </domain>
    <domain>
        <recommendedName>
            <fullName evidence="3">Phosphopantothenate--cysteine ligase</fullName>
            <ecNumber evidence="3">6.3.2.5</ecNumber>
        </recommendedName>
        <alternativeName>
            <fullName evidence="3">CoaB</fullName>
        </alternativeName>
        <alternativeName>
            <fullName evidence="3">Phosphopantothenoylcysteine synthetase</fullName>
            <shortName evidence="3">PPC synthetase</shortName>
            <shortName evidence="3">PPC-S</shortName>
        </alternativeName>
    </domain>
</protein>
<name>A0AAW5WW67_9LACO</name>
<comment type="cofactor">
    <cofactor evidence="3">
        <name>FMN</name>
        <dbReference type="ChEBI" id="CHEBI:58210"/>
    </cofactor>
    <text evidence="3">Binds 1 FMN per subunit.</text>
</comment>
<dbReference type="RefSeq" id="WP_269254161.1">
    <property type="nucleotide sequence ID" value="NZ_JAKHEY010000001.1"/>
</dbReference>
<keyword evidence="3" id="KW-0479">Metal-binding</keyword>
<dbReference type="GO" id="GO:0010181">
    <property type="term" value="F:FMN binding"/>
    <property type="evidence" value="ECO:0007669"/>
    <property type="project" value="UniProtKB-UniRule"/>
</dbReference>
<feature type="binding site" evidence="3">
    <location>
        <position position="277"/>
    </location>
    <ligand>
        <name>CTP</name>
        <dbReference type="ChEBI" id="CHEBI:37563"/>
    </ligand>
</feature>
<dbReference type="InterPro" id="IPR035929">
    <property type="entry name" value="CoaB-like_sf"/>
</dbReference>
<comment type="caution">
    <text evidence="8">The sequence shown here is derived from an EMBL/GenBank/DDBJ whole genome shotgun (WGS) entry which is preliminary data.</text>
</comment>
<sequence>MARIAVYLTGGIATYKAVSVVRNLQKLGHQVRVVMTKNAEKFVSSQTLAALTKEEVLDDLWGKENEAKIPHIELADWSELALVVPATADFLAKMACGLADDAASTTILASSCPKIVVPAMNNHMLANPAVKRNLAQLKADGVLILEPKVGMLAEGYQGRGRMPEPDEITKFVCDNLSIQNTLQGKRVIVTAGGTREAVDPVRYLGNRSSGKMGIAIADEFAKAGAQVGLVVGNINIAVPNNELIKIYQVSSTEDMLNQVEQLFDTCDCLVMAAAPADYKIKNNFKQKIKKKPGQKDLILELTQTPDILKTMGKRKNQQIVVGFAAETENLLANAQAKLERKHADMIVANDVSAGVFGSDKNQVYILQTDLEPVSWPEMTKKEIAKRLVSLIIEKMK</sequence>
<comment type="function">
    <text evidence="3">Catalyzes two sequential steps in the biosynthesis of coenzyme A. In the first step cysteine is conjugated to 4'-phosphopantothenate to form 4-phosphopantothenoylcysteine. In the second step the latter compound is decarboxylated to form 4'-phosphopantotheine.</text>
</comment>
<dbReference type="SUPFAM" id="SSF102645">
    <property type="entry name" value="CoaB-like"/>
    <property type="match status" value="1"/>
</dbReference>
<feature type="binding site" evidence="3">
    <location>
        <position position="323"/>
    </location>
    <ligand>
        <name>CTP</name>
        <dbReference type="ChEBI" id="CHEBI:37563"/>
    </ligand>
</feature>
<evidence type="ECO:0000313" key="10">
    <source>
        <dbReference type="Proteomes" id="UP001211566"/>
    </source>
</evidence>
<dbReference type="EC" id="6.3.2.5" evidence="3"/>
<keyword evidence="9" id="KW-1185">Reference proteome</keyword>
<keyword evidence="2 3" id="KW-0456">Lyase</keyword>
<keyword evidence="3 4" id="KW-0288">FMN</keyword>
<dbReference type="InterPro" id="IPR005252">
    <property type="entry name" value="CoaBC"/>
</dbReference>
<comment type="catalytic activity">
    <reaction evidence="3 4">
        <text>N-[(R)-4-phosphopantothenoyl]-L-cysteine + H(+) = (R)-4'-phosphopantetheine + CO2</text>
        <dbReference type="Rhea" id="RHEA:16793"/>
        <dbReference type="ChEBI" id="CHEBI:15378"/>
        <dbReference type="ChEBI" id="CHEBI:16526"/>
        <dbReference type="ChEBI" id="CHEBI:59458"/>
        <dbReference type="ChEBI" id="CHEBI:61723"/>
        <dbReference type="EC" id="4.1.1.36"/>
    </reaction>
</comment>
<organism evidence="8 10">
    <name type="scientific">Lactobacillus mulieris</name>
    <dbReference type="NCBI Taxonomy" id="2508708"/>
    <lineage>
        <taxon>Bacteria</taxon>
        <taxon>Bacillati</taxon>
        <taxon>Bacillota</taxon>
        <taxon>Bacilli</taxon>
        <taxon>Lactobacillales</taxon>
        <taxon>Lactobacillaceae</taxon>
        <taxon>Lactobacillus</taxon>
    </lineage>
</organism>
<dbReference type="SUPFAM" id="SSF52507">
    <property type="entry name" value="Homo-oligomeric flavin-containing Cys decarboxylases, HFCD"/>
    <property type="match status" value="1"/>
</dbReference>
<comment type="similarity">
    <text evidence="3 4">In the N-terminal section; belongs to the HFCD (homo-oligomeric flavin containing Cys decarboxylase) superfamily.</text>
</comment>
<dbReference type="InterPro" id="IPR003382">
    <property type="entry name" value="Flavoprotein"/>
</dbReference>
<comment type="catalytic activity">
    <reaction evidence="3 4">
        <text>(R)-4'-phosphopantothenate + L-cysteine + CTP = N-[(R)-4-phosphopantothenoyl]-L-cysteine + CMP + diphosphate + H(+)</text>
        <dbReference type="Rhea" id="RHEA:19397"/>
        <dbReference type="ChEBI" id="CHEBI:10986"/>
        <dbReference type="ChEBI" id="CHEBI:15378"/>
        <dbReference type="ChEBI" id="CHEBI:33019"/>
        <dbReference type="ChEBI" id="CHEBI:35235"/>
        <dbReference type="ChEBI" id="CHEBI:37563"/>
        <dbReference type="ChEBI" id="CHEBI:59458"/>
        <dbReference type="ChEBI" id="CHEBI:60377"/>
        <dbReference type="EC" id="6.3.2.5"/>
    </reaction>
</comment>
<evidence type="ECO:0000256" key="1">
    <source>
        <dbReference type="ARBA" id="ARBA00022793"/>
    </source>
</evidence>
<evidence type="ECO:0000256" key="2">
    <source>
        <dbReference type="ARBA" id="ARBA00023239"/>
    </source>
</evidence>
<feature type="domain" description="Flavoprotein" evidence="5">
    <location>
        <begin position="3"/>
        <end position="175"/>
    </location>
</feature>
<dbReference type="Pfam" id="PF02441">
    <property type="entry name" value="Flavoprotein"/>
    <property type="match status" value="1"/>
</dbReference>
<keyword evidence="3 4" id="KW-0436">Ligase</keyword>
<dbReference type="Gene3D" id="3.40.50.10300">
    <property type="entry name" value="CoaB-like"/>
    <property type="match status" value="1"/>
</dbReference>